<comment type="caution">
    <text evidence="1">The sequence shown here is derived from an EMBL/GenBank/DDBJ whole genome shotgun (WGS) entry which is preliminary data.</text>
</comment>
<dbReference type="Proteomes" id="UP000256304">
    <property type="component" value="Unassembled WGS sequence"/>
</dbReference>
<gene>
    <name evidence="1" type="ORF">A8990_15613</name>
</gene>
<reference evidence="1 2" key="1">
    <citation type="submission" date="2018-08" db="EMBL/GenBank/DDBJ databases">
        <title>Genomic Encyclopedia of Type Strains, Phase III (KMG-III): the genomes of soil and plant-associated and newly described type strains.</title>
        <authorList>
            <person name="Whitman W."/>
        </authorList>
    </citation>
    <scope>NUCLEOTIDE SEQUENCE [LARGE SCALE GENOMIC DNA]</scope>
    <source>
        <strain evidence="1 2">CGMCC 1.10966</strain>
    </source>
</reference>
<keyword evidence="2" id="KW-1185">Reference proteome</keyword>
<evidence type="ECO:0000313" key="2">
    <source>
        <dbReference type="Proteomes" id="UP000256304"/>
    </source>
</evidence>
<name>A0A3D9Q3J3_9BACL</name>
<dbReference type="EMBL" id="QTTN01000056">
    <property type="protein sequence ID" value="REE57399.1"/>
    <property type="molecule type" value="Genomic_DNA"/>
</dbReference>
<proteinExistence type="predicted"/>
<evidence type="ECO:0000313" key="1">
    <source>
        <dbReference type="EMBL" id="REE57399.1"/>
    </source>
</evidence>
<protein>
    <submittedName>
        <fullName evidence="1">Uncharacterized protein</fullName>
    </submittedName>
</protein>
<organism evidence="1 2">
    <name type="scientific">Paenibacillus taihuensis</name>
    <dbReference type="NCBI Taxonomy" id="1156355"/>
    <lineage>
        <taxon>Bacteria</taxon>
        <taxon>Bacillati</taxon>
        <taxon>Bacillota</taxon>
        <taxon>Bacilli</taxon>
        <taxon>Bacillales</taxon>
        <taxon>Paenibacillaceae</taxon>
        <taxon>Paenibacillus</taxon>
    </lineage>
</organism>
<dbReference type="AlphaFoldDB" id="A0A3D9Q3J3"/>
<accession>A0A3D9Q3J3</accession>
<sequence>MMVEAWTFFKVWNIDKEVVIICLNFRSPILKR</sequence>